<evidence type="ECO:0000259" key="1">
    <source>
        <dbReference type="Pfam" id="PF07755"/>
    </source>
</evidence>
<dbReference type="EMBL" id="SJPN01000007">
    <property type="protein sequence ID" value="TWT94694.1"/>
    <property type="molecule type" value="Genomic_DNA"/>
</dbReference>
<protein>
    <recommendedName>
        <fullName evidence="5">DUF1611 domain-containing protein</fullName>
    </recommendedName>
</protein>
<dbReference type="Proteomes" id="UP000320176">
    <property type="component" value="Unassembled WGS sequence"/>
</dbReference>
<dbReference type="InterPro" id="IPR035402">
    <property type="entry name" value="DgcN-like_N"/>
</dbReference>
<dbReference type="Pfam" id="PF17396">
    <property type="entry name" value="DUF1611_N"/>
    <property type="match status" value="1"/>
</dbReference>
<dbReference type="PANTHER" id="PTHR40690:SF1">
    <property type="entry name" value="DUF1611 DOMAIN-CONTAINING PROTEIN"/>
    <property type="match status" value="1"/>
</dbReference>
<dbReference type="PANTHER" id="PTHR40690">
    <property type="entry name" value="GLL3100 PROTEIN"/>
    <property type="match status" value="1"/>
</dbReference>
<dbReference type="PIRSF" id="PIRSF026760">
    <property type="entry name" value="UCP026760"/>
    <property type="match status" value="1"/>
</dbReference>
<keyword evidence="4" id="KW-1185">Reference proteome</keyword>
<evidence type="ECO:0000313" key="3">
    <source>
        <dbReference type="EMBL" id="TWT94694.1"/>
    </source>
</evidence>
<dbReference type="AlphaFoldDB" id="A0A5C6A459"/>
<name>A0A5C6A459_9BACT</name>
<reference evidence="3 4" key="1">
    <citation type="submission" date="2019-02" db="EMBL/GenBank/DDBJ databases">
        <title>Deep-cultivation of Planctomycetes and their phenomic and genomic characterization uncovers novel biology.</title>
        <authorList>
            <person name="Wiegand S."/>
            <person name="Jogler M."/>
            <person name="Boedeker C."/>
            <person name="Pinto D."/>
            <person name="Vollmers J."/>
            <person name="Rivas-Marin E."/>
            <person name="Kohn T."/>
            <person name="Peeters S.H."/>
            <person name="Heuer A."/>
            <person name="Rast P."/>
            <person name="Oberbeckmann S."/>
            <person name="Bunk B."/>
            <person name="Jeske O."/>
            <person name="Meyerdierks A."/>
            <person name="Storesund J.E."/>
            <person name="Kallscheuer N."/>
            <person name="Luecker S."/>
            <person name="Lage O.M."/>
            <person name="Pohl T."/>
            <person name="Merkel B.J."/>
            <person name="Hornburger P."/>
            <person name="Mueller R.-W."/>
            <person name="Bruemmer F."/>
            <person name="Labrenz M."/>
            <person name="Spormann A.M."/>
            <person name="Op Den Camp H."/>
            <person name="Overmann J."/>
            <person name="Amann R."/>
            <person name="Jetten M.S.M."/>
            <person name="Mascher T."/>
            <person name="Medema M.H."/>
            <person name="Devos D.P."/>
            <person name="Kaster A.-K."/>
            <person name="Ovreas L."/>
            <person name="Rohde M."/>
            <person name="Galperin M.Y."/>
            <person name="Jogler C."/>
        </authorList>
    </citation>
    <scope>NUCLEOTIDE SEQUENCE [LARGE SCALE GENOMIC DNA]</scope>
    <source>
        <strain evidence="3 4">Pla52n</strain>
    </source>
</reference>
<dbReference type="Pfam" id="PF07755">
    <property type="entry name" value="DUF1611"/>
    <property type="match status" value="1"/>
</dbReference>
<evidence type="ECO:0008006" key="5">
    <source>
        <dbReference type="Google" id="ProtNLM"/>
    </source>
</evidence>
<dbReference type="RefSeq" id="WP_146522504.1">
    <property type="nucleotide sequence ID" value="NZ_CP151726.1"/>
</dbReference>
<evidence type="ECO:0000259" key="2">
    <source>
        <dbReference type="Pfam" id="PF17396"/>
    </source>
</evidence>
<organism evidence="3 4">
    <name type="scientific">Stieleria varia</name>
    <dbReference type="NCBI Taxonomy" id="2528005"/>
    <lineage>
        <taxon>Bacteria</taxon>
        <taxon>Pseudomonadati</taxon>
        <taxon>Planctomycetota</taxon>
        <taxon>Planctomycetia</taxon>
        <taxon>Pirellulales</taxon>
        <taxon>Pirellulaceae</taxon>
        <taxon>Stieleria</taxon>
    </lineage>
</organism>
<dbReference type="Gene3D" id="3.40.50.300">
    <property type="entry name" value="P-loop containing nucleotide triphosphate hydrolases"/>
    <property type="match status" value="1"/>
</dbReference>
<dbReference type="InterPro" id="IPR027417">
    <property type="entry name" value="P-loop_NTPase"/>
</dbReference>
<comment type="caution">
    <text evidence="3">The sequence shown here is derived from an EMBL/GenBank/DDBJ whole genome shotgun (WGS) entry which is preliminary data.</text>
</comment>
<dbReference type="SUPFAM" id="SSF52540">
    <property type="entry name" value="P-loop containing nucleoside triphosphate hydrolases"/>
    <property type="match status" value="1"/>
</dbReference>
<feature type="domain" description="D-glutamate N-acetyltransferase-like N-terminal" evidence="2">
    <location>
        <begin position="48"/>
        <end position="136"/>
    </location>
</feature>
<feature type="domain" description="D-glutamate N-acetyltransferase-like C-terminal" evidence="1">
    <location>
        <begin position="143"/>
        <end position="339"/>
    </location>
</feature>
<dbReference type="OrthoDB" id="9778498at2"/>
<dbReference type="Gene3D" id="3.40.50.720">
    <property type="entry name" value="NAD(P)-binding Rossmann-like Domain"/>
    <property type="match status" value="1"/>
</dbReference>
<dbReference type="InterPro" id="IPR011669">
    <property type="entry name" value="DgcN-like"/>
</dbReference>
<dbReference type="InterPro" id="IPR035086">
    <property type="entry name" value="DgcN-like_C"/>
</dbReference>
<accession>A0A5C6A459</accession>
<gene>
    <name evidence="3" type="ORF">Pla52n_55190</name>
</gene>
<proteinExistence type="predicted"/>
<sequence length="352" mass="38116">MKYEPSALSNYRRIVLLTDGYSTPFLAKTAINLLRYRCDDIAAVIDREFSGQDAFDVFGTGAGVPVLDGVPDDADSVFIGIAPPGGKLPESWRDVICDALRRGIDVVSGLHDFLSDNPEFVSLSEAHGGKLIDVRRNVEKQTATAAAFRDGCLRIHTVGHDCSVGKMVATFEVERELKRRGLDAVFLATGQTGIMISGEGVPIDCVVADFVNGAAESLVRRNEQHDFVLVEGQGCISHPSFSAVTLGLLHGCAPHGLIYCYEVGREQVKGLDGVPLLPMRRLIQAYEMAASLRHPCSVIGIAMNSRQLNESEAQSERERVSQEFGLPVCDVYRDGAGVLADAVVQLRQEVIG</sequence>
<evidence type="ECO:0000313" key="4">
    <source>
        <dbReference type="Proteomes" id="UP000320176"/>
    </source>
</evidence>